<evidence type="ECO:0000256" key="6">
    <source>
        <dbReference type="RuleBase" id="RU003845"/>
    </source>
</evidence>
<dbReference type="InterPro" id="IPR018494">
    <property type="entry name" value="Oxysterol-bd_CS"/>
</dbReference>
<organism evidence="9 10">
    <name type="scientific">Actinia tenebrosa</name>
    <name type="common">Australian red waratah sea anemone</name>
    <dbReference type="NCBI Taxonomy" id="6105"/>
    <lineage>
        <taxon>Eukaryota</taxon>
        <taxon>Metazoa</taxon>
        <taxon>Cnidaria</taxon>
        <taxon>Anthozoa</taxon>
        <taxon>Hexacorallia</taxon>
        <taxon>Actiniaria</taxon>
        <taxon>Actiniidae</taxon>
        <taxon>Actinia</taxon>
    </lineage>
</organism>
<dbReference type="InParanoid" id="A0A6P8IDD7"/>
<dbReference type="OrthoDB" id="48057at2759"/>
<evidence type="ECO:0000256" key="2">
    <source>
        <dbReference type="ARBA" id="ARBA00022553"/>
    </source>
</evidence>
<reference evidence="10" key="1">
    <citation type="submission" date="2025-08" db="UniProtKB">
        <authorList>
            <consortium name="RefSeq"/>
        </authorList>
    </citation>
    <scope>IDENTIFICATION</scope>
</reference>
<keyword evidence="1 6" id="KW-0813">Transport</keyword>
<dbReference type="Gene3D" id="1.10.287.2720">
    <property type="match status" value="1"/>
</dbReference>
<feature type="region of interest" description="Disordered" evidence="7">
    <location>
        <begin position="113"/>
        <end position="151"/>
    </location>
</feature>
<evidence type="ECO:0000256" key="3">
    <source>
        <dbReference type="ARBA" id="ARBA00023055"/>
    </source>
</evidence>
<dbReference type="SMART" id="SM00233">
    <property type="entry name" value="PH"/>
    <property type="match status" value="1"/>
</dbReference>
<keyword evidence="9" id="KW-1185">Reference proteome</keyword>
<keyword evidence="4" id="KW-0446">Lipid-binding</keyword>
<dbReference type="InterPro" id="IPR011993">
    <property type="entry name" value="PH-like_dom_sf"/>
</dbReference>
<evidence type="ECO:0000256" key="7">
    <source>
        <dbReference type="SAM" id="MobiDB-lite"/>
    </source>
</evidence>
<evidence type="ECO:0000256" key="5">
    <source>
        <dbReference type="RuleBase" id="RU003844"/>
    </source>
</evidence>
<sequence>MEGQLSKWTNYVKGWQYRWFTIDPDTGVLDYYVDKEKKKQGPRGSVNLAGAVVSPSDEDSFTFSVNAVNGDIFKLRANDAKQRQHWINTLRSVAEFHARNMAQAAPPLQLQTVTPTQTSSQGPPPAQSSTSSTPSSSQQTHSTCRSYFNGSQKPFNHAPAYVTDELIKMRDMLHNIEDEQMTMIEQLEMDPQNEETIFPLDEHILVLKATSQSTLNALHHCYSILQRRVAEVQNENLQTVNLEPLDKSKTSKPTPPSEEAKRSPDMRHFRSHRSQSSARSQSKTDKASSGGDEKMSCCERALENMDTALVSQVPLDDEEEDKVVYSTGEEPDNQSVEEHKSVILHLMSQLKLGMDLTKVVLPTFILEPRSLLEMYADFFAHPDLFISIPDGVTAEDRMLAVLKFFLTSFHVGRKGALAKKPYNPILGETFSCSWDVREACSTGVERNPLNTANDVSASEDDRTVRFFAEQVSHHPPVSGFYAECPHKKICFNAHLWTKSKFYGMSIGVNNIGEAVISLIDKGEDYHFTFPNAYGRSILTFPWVELGGKVHITCAKTGYNSSVTFHTKPFYGGKLHRITGEVKNTATGKVICKVNGEWNGKIEFTYTSNQETPSAIDTKTLKIFHKRVRPVSKQESYESRKLWKTVTDSLKSRNIKACTEAKHLLEERQRREARERAESGEEWKTKIFHRHGDGWRFNNHLSLRESESSESTDAKS</sequence>
<feature type="compositionally biased region" description="Low complexity" evidence="7">
    <location>
        <begin position="113"/>
        <end position="143"/>
    </location>
</feature>
<dbReference type="SUPFAM" id="SSF50729">
    <property type="entry name" value="PH domain-like"/>
    <property type="match status" value="1"/>
</dbReference>
<dbReference type="GO" id="GO:0006869">
    <property type="term" value="P:lipid transport"/>
    <property type="evidence" value="ECO:0007669"/>
    <property type="project" value="UniProtKB-KW"/>
</dbReference>
<dbReference type="GO" id="GO:0032934">
    <property type="term" value="F:sterol binding"/>
    <property type="evidence" value="ECO:0007669"/>
    <property type="project" value="TreeGrafter"/>
</dbReference>
<protein>
    <recommendedName>
        <fullName evidence="6">Oxysterol-binding protein</fullName>
    </recommendedName>
</protein>
<feature type="domain" description="PH" evidence="8">
    <location>
        <begin position="1"/>
        <end position="95"/>
    </location>
</feature>
<dbReference type="AlphaFoldDB" id="A0A6P8IDD7"/>
<evidence type="ECO:0000313" key="10">
    <source>
        <dbReference type="RefSeq" id="XP_031563415.1"/>
    </source>
</evidence>
<dbReference type="GO" id="GO:0016020">
    <property type="term" value="C:membrane"/>
    <property type="evidence" value="ECO:0007669"/>
    <property type="project" value="TreeGrafter"/>
</dbReference>
<dbReference type="Proteomes" id="UP000515163">
    <property type="component" value="Unplaced"/>
</dbReference>
<gene>
    <name evidence="10" type="primary">LOC116298963</name>
</gene>
<dbReference type="SUPFAM" id="SSF144000">
    <property type="entry name" value="Oxysterol-binding protein-like"/>
    <property type="match status" value="1"/>
</dbReference>
<dbReference type="GO" id="GO:0005829">
    <property type="term" value="C:cytosol"/>
    <property type="evidence" value="ECO:0007669"/>
    <property type="project" value="TreeGrafter"/>
</dbReference>
<accession>A0A6P8IDD7</accession>
<feature type="region of interest" description="Disordered" evidence="7">
    <location>
        <begin position="240"/>
        <end position="294"/>
    </location>
</feature>
<dbReference type="RefSeq" id="XP_031563415.1">
    <property type="nucleotide sequence ID" value="XM_031707555.1"/>
</dbReference>
<dbReference type="FunFam" id="1.10.287.2720:FF:000001">
    <property type="entry name" value="Oxysterol-binding OBPalpha"/>
    <property type="match status" value="1"/>
</dbReference>
<dbReference type="FunCoup" id="A0A6P8IDD7">
    <property type="interactions" value="2221"/>
</dbReference>
<dbReference type="InterPro" id="IPR037239">
    <property type="entry name" value="OSBP_sf"/>
</dbReference>
<name>A0A6P8IDD7_ACTTE</name>
<evidence type="ECO:0000259" key="8">
    <source>
        <dbReference type="PROSITE" id="PS50003"/>
    </source>
</evidence>
<dbReference type="Pfam" id="PF00169">
    <property type="entry name" value="PH"/>
    <property type="match status" value="1"/>
</dbReference>
<evidence type="ECO:0000256" key="4">
    <source>
        <dbReference type="ARBA" id="ARBA00023121"/>
    </source>
</evidence>
<dbReference type="GeneID" id="116298963"/>
<dbReference type="Gene3D" id="2.30.29.30">
    <property type="entry name" value="Pleckstrin-homology domain (PH domain)/Phosphotyrosine-binding domain (PTB)"/>
    <property type="match status" value="1"/>
</dbReference>
<feature type="compositionally biased region" description="Basic and acidic residues" evidence="7">
    <location>
        <begin position="258"/>
        <end position="268"/>
    </location>
</feature>
<dbReference type="InterPro" id="IPR000648">
    <property type="entry name" value="Oxysterol-bd"/>
</dbReference>
<feature type="compositionally biased region" description="Basic and acidic residues" evidence="7">
    <location>
        <begin position="282"/>
        <end position="294"/>
    </location>
</feature>
<dbReference type="PANTHER" id="PTHR10972">
    <property type="entry name" value="OXYSTEROL-BINDING PROTEIN-RELATED"/>
    <property type="match status" value="1"/>
</dbReference>
<dbReference type="KEGG" id="aten:116298963"/>
<dbReference type="InterPro" id="IPR001849">
    <property type="entry name" value="PH_domain"/>
</dbReference>
<dbReference type="Gene3D" id="3.30.70.3490">
    <property type="match status" value="1"/>
</dbReference>
<keyword evidence="3 6" id="KW-0445">Lipid transport</keyword>
<dbReference type="PROSITE" id="PS50003">
    <property type="entry name" value="PH_DOMAIN"/>
    <property type="match status" value="1"/>
</dbReference>
<dbReference type="CDD" id="cd13291">
    <property type="entry name" value="PH_ORP10_ORP11"/>
    <property type="match status" value="1"/>
</dbReference>
<dbReference type="Pfam" id="PF01237">
    <property type="entry name" value="Oxysterol_BP"/>
    <property type="match status" value="1"/>
</dbReference>
<evidence type="ECO:0000313" key="9">
    <source>
        <dbReference type="Proteomes" id="UP000515163"/>
    </source>
</evidence>
<dbReference type="FunFam" id="3.30.70.3490:FF:000001">
    <property type="entry name" value="Oxysterol-binding protein"/>
    <property type="match status" value="1"/>
</dbReference>
<dbReference type="PROSITE" id="PS01013">
    <property type="entry name" value="OSBP"/>
    <property type="match status" value="1"/>
</dbReference>
<keyword evidence="2" id="KW-0597">Phosphoprotein</keyword>
<dbReference type="Gene3D" id="2.40.160.120">
    <property type="match status" value="1"/>
</dbReference>
<dbReference type="PANTHER" id="PTHR10972:SF141">
    <property type="entry name" value="OXYSTEROL-BINDING PROTEIN"/>
    <property type="match status" value="1"/>
</dbReference>
<comment type="similarity">
    <text evidence="5">Belongs to the OSBP family.</text>
</comment>
<dbReference type="FunFam" id="2.40.160.120:FF:000002">
    <property type="entry name" value="Oxysterol-binding protein"/>
    <property type="match status" value="1"/>
</dbReference>
<evidence type="ECO:0000256" key="1">
    <source>
        <dbReference type="ARBA" id="ARBA00022448"/>
    </source>
</evidence>
<proteinExistence type="inferred from homology"/>